<dbReference type="Proteomes" id="UP000078555">
    <property type="component" value="Unassembled WGS sequence"/>
</dbReference>
<dbReference type="AlphaFoldDB" id="A0A1A9ABA7"/>
<protein>
    <submittedName>
        <fullName evidence="1">PIR Superfamily Protein</fullName>
    </submittedName>
</protein>
<reference evidence="2" key="1">
    <citation type="submission" date="2016-05" db="EMBL/GenBank/DDBJ databases">
        <authorList>
            <person name="Naeem Raeece"/>
        </authorList>
    </citation>
    <scope>NUCLEOTIDE SEQUENCE [LARGE SCALE GENOMIC DNA]</scope>
</reference>
<dbReference type="Pfam" id="PF05795">
    <property type="entry name" value="Plasmodium_Vir"/>
    <property type="match status" value="1"/>
</dbReference>
<organism evidence="1 2">
    <name type="scientific">Plasmodium ovale wallikeri</name>
    <dbReference type="NCBI Taxonomy" id="864142"/>
    <lineage>
        <taxon>Eukaryota</taxon>
        <taxon>Sar</taxon>
        <taxon>Alveolata</taxon>
        <taxon>Apicomplexa</taxon>
        <taxon>Aconoidasida</taxon>
        <taxon>Haemosporida</taxon>
        <taxon>Plasmodiidae</taxon>
        <taxon>Plasmodium</taxon>
        <taxon>Plasmodium (Plasmodium)</taxon>
    </lineage>
</organism>
<dbReference type="InterPro" id="IPR008780">
    <property type="entry name" value="Plasmodium_Vir"/>
</dbReference>
<name>A0A1A9ABA7_PLAOA</name>
<proteinExistence type="predicted"/>
<keyword evidence="2" id="KW-1185">Reference proteome</keyword>
<sequence>MILRIYLNIIRNVIKLLCIIQKYEMIKICKKYLRYLEYCKLLHAENALYKVSILFNYWLYSMLTHIYGANITDKIRAGFSALQLKWGYFYSIISNKPYYEKCKPKFSIVNHEDWDKRNKLYDYYVDSDILICLGRNIDHKCDYYKKIEKKKVTI</sequence>
<evidence type="ECO:0000313" key="2">
    <source>
        <dbReference type="Proteomes" id="UP000078555"/>
    </source>
</evidence>
<dbReference type="EMBL" id="FLRD01000431">
    <property type="protein sequence ID" value="SBT53770.1"/>
    <property type="molecule type" value="Genomic_DNA"/>
</dbReference>
<gene>
    <name evidence="1" type="ORF">POVWA1_064930</name>
</gene>
<accession>A0A1A9ABA7</accession>
<evidence type="ECO:0000313" key="1">
    <source>
        <dbReference type="EMBL" id="SBT53770.1"/>
    </source>
</evidence>